<feature type="domain" description="Retrotransposon hot spot protein N-terminal" evidence="2">
    <location>
        <begin position="1"/>
        <end position="49"/>
    </location>
</feature>
<proteinExistence type="predicted"/>
<dbReference type="NCBIfam" id="TIGR01631">
    <property type="entry name" value="Trypano_RHS"/>
    <property type="match status" value="1"/>
</dbReference>
<dbReference type="AlphaFoldDB" id="A0A2V2X1M3"/>
<evidence type="ECO:0000259" key="2">
    <source>
        <dbReference type="Pfam" id="PF20445"/>
    </source>
</evidence>
<protein>
    <submittedName>
        <fullName evidence="3">Putative retrotransposon hot spot (RHS) protein</fullName>
    </submittedName>
</protein>
<feature type="domain" description="Retrotransposon hot spot protein,C-terminal" evidence="1">
    <location>
        <begin position="57"/>
        <end position="146"/>
    </location>
</feature>
<sequence length="153" mass="17566">MVLTSDMGWPYSWRENKLIVDCYVNCEVDRAWQIVSGDLTEWFSPHGGADFKPKRRLLVGTPGIGRSMAAGSYLLYQLLHYDVEQLQVVIYVIAEKAFLFDKTAKTVTRYINLSAMEYFFDLESPRGMRGYVIYDVLVKGRNPSFFLFLPNGA</sequence>
<dbReference type="InterPro" id="IPR046836">
    <property type="entry name" value="RHS_C"/>
</dbReference>
<dbReference type="Pfam" id="PF07999">
    <property type="entry name" value="RHSP"/>
    <property type="match status" value="1"/>
</dbReference>
<dbReference type="Pfam" id="PF20445">
    <property type="entry name" value="RHS_N"/>
    <property type="match status" value="1"/>
</dbReference>
<dbReference type="InterPro" id="IPR006518">
    <property type="entry name" value="Trypano_RHS"/>
</dbReference>
<organism evidence="3 4">
    <name type="scientific">Trypanosoma cruzi</name>
    <dbReference type="NCBI Taxonomy" id="5693"/>
    <lineage>
        <taxon>Eukaryota</taxon>
        <taxon>Discoba</taxon>
        <taxon>Euglenozoa</taxon>
        <taxon>Kinetoplastea</taxon>
        <taxon>Metakinetoplastina</taxon>
        <taxon>Trypanosomatida</taxon>
        <taxon>Trypanosomatidae</taxon>
        <taxon>Trypanosoma</taxon>
        <taxon>Schizotrypanum</taxon>
    </lineage>
</organism>
<dbReference type="InterPro" id="IPR046835">
    <property type="entry name" value="RHS_N"/>
</dbReference>
<dbReference type="VEuPathDB" id="TriTrypDB:TcCL_Unassigned00493"/>
<dbReference type="EMBL" id="PRFC01000039">
    <property type="protein sequence ID" value="PWV14053.1"/>
    <property type="molecule type" value="Genomic_DNA"/>
</dbReference>
<comment type="caution">
    <text evidence="3">The sequence shown here is derived from an EMBL/GenBank/DDBJ whole genome shotgun (WGS) entry which is preliminary data.</text>
</comment>
<name>A0A2V2X1M3_TRYCR</name>
<dbReference type="VEuPathDB" id="TriTrypDB:ECC02_007763"/>
<reference evidence="3 4" key="1">
    <citation type="journal article" date="2018" name="Microb. Genom.">
        <title>Expanding an expanded genome: long-read sequencing of Trypanosoma cruzi.</title>
        <authorList>
            <person name="Berna L."/>
            <person name="Rodriguez M."/>
            <person name="Chiribao M.L."/>
            <person name="Parodi-Talice A."/>
            <person name="Pita S."/>
            <person name="Rijo G."/>
            <person name="Alvarez-Valin F."/>
            <person name="Robello C."/>
        </authorList>
    </citation>
    <scope>NUCLEOTIDE SEQUENCE [LARGE SCALE GENOMIC DNA]</scope>
    <source>
        <strain evidence="3 4">TCC</strain>
    </source>
</reference>
<evidence type="ECO:0000259" key="1">
    <source>
        <dbReference type="Pfam" id="PF07999"/>
    </source>
</evidence>
<dbReference type="VEuPathDB" id="TriTrypDB:C3747_39g42"/>
<dbReference type="Proteomes" id="UP000246078">
    <property type="component" value="Unassembled WGS sequence"/>
</dbReference>
<dbReference type="VEuPathDB" id="TriTrypDB:C4B63_560g1"/>
<dbReference type="VEuPathDB" id="TriTrypDB:TCSYLVIO_000592"/>
<accession>A0A2V2X1M3</accession>
<gene>
    <name evidence="3" type="ORF">C3747_39g42</name>
</gene>
<evidence type="ECO:0000313" key="4">
    <source>
        <dbReference type="Proteomes" id="UP000246078"/>
    </source>
</evidence>
<evidence type="ECO:0000313" key="3">
    <source>
        <dbReference type="EMBL" id="PWV14053.1"/>
    </source>
</evidence>